<evidence type="ECO:0000256" key="1">
    <source>
        <dbReference type="SAM" id="Phobius"/>
    </source>
</evidence>
<feature type="transmembrane region" description="Helical" evidence="1">
    <location>
        <begin position="20"/>
        <end position="44"/>
    </location>
</feature>
<dbReference type="AlphaFoldDB" id="A0A927FBK7"/>
<dbReference type="Proteomes" id="UP000622317">
    <property type="component" value="Unassembled WGS sequence"/>
</dbReference>
<sequence>MRRLLQIWQRLPAFLRRPHLPFIGTLACGSFSIALALGAIHFPWLSVPTPAASLPSYHDASIVSEDAPVTNVFKISYALLFLSTLWIIGLGPKKWQKRATGLICFALTILLFAFPYSVWQIDSHFSARAQWLQNQHYHLTWLGGDIFTRQMETFEDDNLVVYVVDPPREANVVKIPLSLPSLFQLGQIAEIQTWLGYTSSFHQFISKGWILANLSFCLLLLFLFRSKGTLDLPLVRYALKVSISSFTLLCVLGILPIAHTAYQMGKAHEALLDADYGQAYGRMERATWSMPIIREDSRFFMQKGLIAYRLGLTLPEADYYRASVLEADGFYQQAEALYQEILQFNGSRADVRRECLRAIARAAVYDMNTQQFELAENKFRKVLAWDPTDLKSNYSLQMVLQRKRDAESIAALTATMRRIYQDFAAKNKAPVLQNAERNLEFATYDLPGEVVYEQ</sequence>
<keyword evidence="1" id="KW-1133">Transmembrane helix</keyword>
<keyword evidence="1" id="KW-0472">Membrane</keyword>
<dbReference type="EMBL" id="JACYFG010000038">
    <property type="protein sequence ID" value="MBD5780771.1"/>
    <property type="molecule type" value="Genomic_DNA"/>
</dbReference>
<dbReference type="Gene3D" id="1.25.40.10">
    <property type="entry name" value="Tetratricopeptide repeat domain"/>
    <property type="match status" value="1"/>
</dbReference>
<feature type="transmembrane region" description="Helical" evidence="1">
    <location>
        <begin position="75"/>
        <end position="92"/>
    </location>
</feature>
<evidence type="ECO:0000313" key="2">
    <source>
        <dbReference type="EMBL" id="MBD5780771.1"/>
    </source>
</evidence>
<name>A0A927FBK7_9BACT</name>
<dbReference type="InterPro" id="IPR011990">
    <property type="entry name" value="TPR-like_helical_dom_sf"/>
</dbReference>
<protein>
    <recommendedName>
        <fullName evidence="4">Tetratricopeptide repeat protein</fullName>
    </recommendedName>
</protein>
<feature type="transmembrane region" description="Helical" evidence="1">
    <location>
        <begin position="204"/>
        <end position="225"/>
    </location>
</feature>
<dbReference type="RefSeq" id="WP_191617881.1">
    <property type="nucleotide sequence ID" value="NZ_JACYFG010000038.1"/>
</dbReference>
<keyword evidence="3" id="KW-1185">Reference proteome</keyword>
<proteinExistence type="predicted"/>
<evidence type="ECO:0008006" key="4">
    <source>
        <dbReference type="Google" id="ProtNLM"/>
    </source>
</evidence>
<dbReference type="PROSITE" id="PS51257">
    <property type="entry name" value="PROKAR_LIPOPROTEIN"/>
    <property type="match status" value="1"/>
</dbReference>
<comment type="caution">
    <text evidence="2">The sequence shown here is derived from an EMBL/GenBank/DDBJ whole genome shotgun (WGS) entry which is preliminary data.</text>
</comment>
<dbReference type="SUPFAM" id="SSF48452">
    <property type="entry name" value="TPR-like"/>
    <property type="match status" value="1"/>
</dbReference>
<gene>
    <name evidence="2" type="ORF">IEN85_14825</name>
</gene>
<keyword evidence="1" id="KW-0812">Transmembrane</keyword>
<feature type="transmembrane region" description="Helical" evidence="1">
    <location>
        <begin position="237"/>
        <end position="258"/>
    </location>
</feature>
<evidence type="ECO:0000313" key="3">
    <source>
        <dbReference type="Proteomes" id="UP000622317"/>
    </source>
</evidence>
<feature type="transmembrane region" description="Helical" evidence="1">
    <location>
        <begin position="99"/>
        <end position="119"/>
    </location>
</feature>
<reference evidence="2" key="1">
    <citation type="submission" date="2020-09" db="EMBL/GenBank/DDBJ databases">
        <title>Pelagicoccus enzymogenes sp. nov. with an EPS production, isolated from marine sediment.</title>
        <authorList>
            <person name="Feng X."/>
        </authorList>
    </citation>
    <scope>NUCLEOTIDE SEQUENCE</scope>
    <source>
        <strain evidence="2">NFK12</strain>
    </source>
</reference>
<organism evidence="2 3">
    <name type="scientific">Pelagicoccus enzymogenes</name>
    <dbReference type="NCBI Taxonomy" id="2773457"/>
    <lineage>
        <taxon>Bacteria</taxon>
        <taxon>Pseudomonadati</taxon>
        <taxon>Verrucomicrobiota</taxon>
        <taxon>Opitutia</taxon>
        <taxon>Puniceicoccales</taxon>
        <taxon>Pelagicoccaceae</taxon>
        <taxon>Pelagicoccus</taxon>
    </lineage>
</organism>
<accession>A0A927FBK7</accession>